<evidence type="ECO:0000256" key="2">
    <source>
        <dbReference type="ARBA" id="ARBA00022723"/>
    </source>
</evidence>
<keyword evidence="2" id="KW-0479">Metal-binding</keyword>
<dbReference type="AlphaFoldDB" id="A0A1V4IV03"/>
<feature type="domain" description="S1 motif" evidence="6">
    <location>
        <begin position="38"/>
        <end position="103"/>
    </location>
</feature>
<dbReference type="InterPro" id="IPR012340">
    <property type="entry name" value="NA-bd_OB-fold"/>
</dbReference>
<evidence type="ECO:0000256" key="3">
    <source>
        <dbReference type="ARBA" id="ARBA00022801"/>
    </source>
</evidence>
<keyword evidence="4" id="KW-0460">Magnesium</keyword>
<gene>
    <name evidence="7" type="primary">rng</name>
    <name evidence="7" type="ORF">CLORY_09500</name>
</gene>
<dbReference type="GO" id="GO:0046872">
    <property type="term" value="F:metal ion binding"/>
    <property type="evidence" value="ECO:0007669"/>
    <property type="project" value="UniProtKB-KW"/>
</dbReference>
<evidence type="ECO:0000256" key="1">
    <source>
        <dbReference type="ARBA" id="ARBA00001946"/>
    </source>
</evidence>
<protein>
    <submittedName>
        <fullName evidence="7">Ribonuclease G</fullName>
        <ecNumber evidence="7">3.1.26.-</ecNumber>
    </submittedName>
</protein>
<evidence type="ECO:0000259" key="6">
    <source>
        <dbReference type="PROSITE" id="PS50126"/>
    </source>
</evidence>
<accession>A0A1V4IV03</accession>
<dbReference type="Gene3D" id="2.40.50.140">
    <property type="entry name" value="Nucleic acid-binding proteins"/>
    <property type="match status" value="1"/>
</dbReference>
<evidence type="ECO:0000313" key="7">
    <source>
        <dbReference type="EMBL" id="OPJ63766.1"/>
    </source>
</evidence>
<comment type="caution">
    <text evidence="7">The sequence shown here is derived from an EMBL/GenBank/DDBJ whole genome shotgun (WGS) entry which is preliminary data.</text>
</comment>
<keyword evidence="3 7" id="KW-0378">Hydrolase</keyword>
<comment type="cofactor">
    <cofactor evidence="1">
        <name>Mg(2+)</name>
        <dbReference type="ChEBI" id="CHEBI:18420"/>
    </cofactor>
</comment>
<evidence type="ECO:0000256" key="4">
    <source>
        <dbReference type="ARBA" id="ARBA00022842"/>
    </source>
</evidence>
<dbReference type="PROSITE" id="PS50126">
    <property type="entry name" value="S1"/>
    <property type="match status" value="1"/>
</dbReference>
<dbReference type="EMBL" id="MZGV01000007">
    <property type="protein sequence ID" value="OPJ63766.1"/>
    <property type="molecule type" value="Genomic_DNA"/>
</dbReference>
<sequence length="478" mass="54671">MKEMFVEKQKEMLRIAVREDNVITDIIFEEQKNIAHQGEIYKGIVKSIIPGIKSAFVDIGMDQNAYLYLGGKYEKKGIKKGDELIVEVVKEETGNKGAKITTAFSIQGTYCVLLTDNCGISFSSKIKDQHLKDKVKRQIIKSDDIGIKIRTNAEFADMDRINTEIESLHAQYLKILGKSSYTMKPGILYSDGGALLHALRDFVDEDMKVIRANSEEDLETINEFLSEKKVEALKTALHKDEVGLFDTYGIEKQILFLRNSRVNLHCGGYIIIEKTEAMNVIDVNTGKNASDGFLEKTAYNTNMEAAAMVAKQVRLRNLSGIIVVDFVEMKDNEHRTNVEKQLRRCFSADKNSVTVFPLTELNLAQISRRRRGKMLNEYIEEDCTCCGTKGKILKFSYICSLIRNDIKKLVKNGMVENLFIEVNERYKQYIEERLEAFVESIDGSEKQIYLRYSNDIDPYRVKPLLFKNQLADLEDFKI</sequence>
<dbReference type="Pfam" id="PF10150">
    <property type="entry name" value="RNase_E_G"/>
    <property type="match status" value="1"/>
</dbReference>
<dbReference type="GO" id="GO:0004540">
    <property type="term" value="F:RNA nuclease activity"/>
    <property type="evidence" value="ECO:0007669"/>
    <property type="project" value="InterPro"/>
</dbReference>
<dbReference type="GO" id="GO:0003723">
    <property type="term" value="F:RNA binding"/>
    <property type="evidence" value="ECO:0007669"/>
    <property type="project" value="UniProtKB-KW"/>
</dbReference>
<dbReference type="OrthoDB" id="9804278at2"/>
<reference evidence="7 8" key="1">
    <citation type="submission" date="2017-03" db="EMBL/GenBank/DDBJ databases">
        <title>Genome sequence of Clostridium oryzae DSM 28571.</title>
        <authorList>
            <person name="Poehlein A."/>
            <person name="Daniel R."/>
        </authorList>
    </citation>
    <scope>NUCLEOTIDE SEQUENCE [LARGE SCALE GENOMIC DNA]</scope>
    <source>
        <strain evidence="7 8">DSM 28571</strain>
    </source>
</reference>
<dbReference type="InterPro" id="IPR019307">
    <property type="entry name" value="RNA-bd_AU-1/RNase_E/G"/>
</dbReference>
<dbReference type="GO" id="GO:0005737">
    <property type="term" value="C:cytoplasm"/>
    <property type="evidence" value="ECO:0007669"/>
    <property type="project" value="TreeGrafter"/>
</dbReference>
<dbReference type="GO" id="GO:0016787">
    <property type="term" value="F:hydrolase activity"/>
    <property type="evidence" value="ECO:0007669"/>
    <property type="project" value="UniProtKB-KW"/>
</dbReference>
<dbReference type="EC" id="3.1.26.-" evidence="7"/>
<keyword evidence="5" id="KW-0694">RNA-binding</keyword>
<dbReference type="SUPFAM" id="SSF50249">
    <property type="entry name" value="Nucleic acid-binding proteins"/>
    <property type="match status" value="1"/>
</dbReference>
<dbReference type="PANTHER" id="PTHR30001:SF0">
    <property type="entry name" value="RIBONUCLEASE G"/>
    <property type="match status" value="1"/>
</dbReference>
<dbReference type="SMART" id="SM00316">
    <property type="entry name" value="S1"/>
    <property type="match status" value="1"/>
</dbReference>
<organism evidence="7 8">
    <name type="scientific">Clostridium oryzae</name>
    <dbReference type="NCBI Taxonomy" id="1450648"/>
    <lineage>
        <taxon>Bacteria</taxon>
        <taxon>Bacillati</taxon>
        <taxon>Bacillota</taxon>
        <taxon>Clostridia</taxon>
        <taxon>Eubacteriales</taxon>
        <taxon>Clostridiaceae</taxon>
        <taxon>Clostridium</taxon>
    </lineage>
</organism>
<name>A0A1V4IV03_9CLOT</name>
<dbReference type="STRING" id="1450648.CLORY_09500"/>
<evidence type="ECO:0000256" key="5">
    <source>
        <dbReference type="ARBA" id="ARBA00022884"/>
    </source>
</evidence>
<dbReference type="CDD" id="cd04453">
    <property type="entry name" value="S1_RNase_E"/>
    <property type="match status" value="1"/>
</dbReference>
<dbReference type="InterPro" id="IPR003029">
    <property type="entry name" value="S1_domain"/>
</dbReference>
<dbReference type="Proteomes" id="UP000190080">
    <property type="component" value="Unassembled WGS sequence"/>
</dbReference>
<dbReference type="InterPro" id="IPR004659">
    <property type="entry name" value="RNase_E/G"/>
</dbReference>
<evidence type="ECO:0000313" key="8">
    <source>
        <dbReference type="Proteomes" id="UP000190080"/>
    </source>
</evidence>
<dbReference type="GO" id="GO:0006364">
    <property type="term" value="P:rRNA processing"/>
    <property type="evidence" value="ECO:0007669"/>
    <property type="project" value="TreeGrafter"/>
</dbReference>
<dbReference type="PANTHER" id="PTHR30001">
    <property type="entry name" value="RIBONUCLEASE"/>
    <property type="match status" value="1"/>
</dbReference>
<proteinExistence type="predicted"/>
<keyword evidence="8" id="KW-1185">Reference proteome</keyword>